<dbReference type="SUPFAM" id="SSF47565">
    <property type="entry name" value="Insect pheromone/odorant-binding proteins"/>
    <property type="match status" value="1"/>
</dbReference>
<accession>T1HMI0</accession>
<dbReference type="STRING" id="13249.T1HMI0"/>
<name>T1HMI0_RHOPR</name>
<dbReference type="EMBL" id="ACPB03026053">
    <property type="status" value="NOT_ANNOTATED_CDS"/>
    <property type="molecule type" value="Genomic_DNA"/>
</dbReference>
<dbReference type="Gene3D" id="1.10.238.20">
    <property type="entry name" value="Pheromone/general odorant binding protein domain"/>
    <property type="match status" value="1"/>
</dbReference>
<reference evidence="1" key="1">
    <citation type="submission" date="2015-05" db="UniProtKB">
        <authorList>
            <consortium name="EnsemblMetazoa"/>
        </authorList>
    </citation>
    <scope>IDENTIFICATION</scope>
</reference>
<dbReference type="AlphaFoldDB" id="T1HMI0"/>
<proteinExistence type="predicted"/>
<keyword evidence="2" id="KW-1185">Reference proteome</keyword>
<dbReference type="Proteomes" id="UP000015103">
    <property type="component" value="Unassembled WGS sequence"/>
</dbReference>
<organism evidence="1 2">
    <name type="scientific">Rhodnius prolixus</name>
    <name type="common">Triatomid bug</name>
    <dbReference type="NCBI Taxonomy" id="13249"/>
    <lineage>
        <taxon>Eukaryota</taxon>
        <taxon>Metazoa</taxon>
        <taxon>Ecdysozoa</taxon>
        <taxon>Arthropoda</taxon>
        <taxon>Hexapoda</taxon>
        <taxon>Insecta</taxon>
        <taxon>Pterygota</taxon>
        <taxon>Neoptera</taxon>
        <taxon>Paraneoptera</taxon>
        <taxon>Hemiptera</taxon>
        <taxon>Heteroptera</taxon>
        <taxon>Panheteroptera</taxon>
        <taxon>Cimicomorpha</taxon>
        <taxon>Reduviidae</taxon>
        <taxon>Triatominae</taxon>
        <taxon>Rhodnius</taxon>
    </lineage>
</organism>
<dbReference type="eggNOG" id="ENOG502SY5R">
    <property type="taxonomic scope" value="Eukaryota"/>
</dbReference>
<evidence type="ECO:0000313" key="2">
    <source>
        <dbReference type="Proteomes" id="UP000015103"/>
    </source>
</evidence>
<dbReference type="InterPro" id="IPR036728">
    <property type="entry name" value="PBP_GOBP_sf"/>
</dbReference>
<evidence type="ECO:0000313" key="1">
    <source>
        <dbReference type="EnsemblMetazoa" id="RPRC005254-PA"/>
    </source>
</evidence>
<protein>
    <submittedName>
        <fullName evidence="1">Uncharacterized protein</fullName>
    </submittedName>
</protein>
<sequence length="245" mass="29207">MVSLRYFKCLYHWARNTPNHLVRLETGYNHIEVEIVKRMFLWLNKVNNMPDYRLPRICMERLRALDKWPDNKVYYNWFTQLKEKLVVVGMREYMDINNRCAVKRVLGNLIEKFSNHHVSRDVEAAINSRYNSFYRNISTLGLGEQYLEIPNSLSKRRIISQLRKVLGCYAGKMAFVDDTRINWDKVRLAAKKHHENVKEVMDKSLKVLDECEKKSYEGLSHNEASYVVAKCIKDGYVQENIKWFF</sequence>
<dbReference type="InParanoid" id="T1HMI0"/>
<dbReference type="HOGENOM" id="CLU_1134762_0_0_1"/>
<dbReference type="VEuPathDB" id="VectorBase:RPRC005254"/>
<dbReference type="EnsemblMetazoa" id="RPRC005254-RA">
    <property type="protein sequence ID" value="RPRC005254-PA"/>
    <property type="gene ID" value="RPRC005254"/>
</dbReference>
<dbReference type="GO" id="GO:0005549">
    <property type="term" value="F:odorant binding"/>
    <property type="evidence" value="ECO:0007669"/>
    <property type="project" value="InterPro"/>
</dbReference>